<dbReference type="EMBL" id="JACCBX010000014">
    <property type="protein sequence ID" value="NYE08477.1"/>
    <property type="molecule type" value="Genomic_DNA"/>
</dbReference>
<proteinExistence type="inferred from homology"/>
<keyword evidence="6 12" id="KW-0547">Nucleotide-binding</keyword>
<evidence type="ECO:0000259" key="13">
    <source>
        <dbReference type="Pfam" id="PF00294"/>
    </source>
</evidence>
<dbReference type="CDD" id="cd01174">
    <property type="entry name" value="ribokinase"/>
    <property type="match status" value="1"/>
</dbReference>
<keyword evidence="7 12" id="KW-0418">Kinase</keyword>
<reference evidence="15" key="2">
    <citation type="submission" date="2020-08" db="EMBL/GenBank/DDBJ databases">
        <title>The Agave Microbiome: Exploring the role of microbial communities in plant adaptations to desert environments.</title>
        <authorList>
            <person name="Partida-Martinez L.P."/>
        </authorList>
    </citation>
    <scope>NUCLEOTIDE SEQUENCE [LARGE SCALE GENOMIC DNA]</scope>
    <source>
        <strain evidence="15">AT2.8</strain>
    </source>
</reference>
<gene>
    <name evidence="12" type="primary">rbsK</name>
    <name evidence="14" type="ORF">F4694_005325</name>
</gene>
<dbReference type="PRINTS" id="PR00990">
    <property type="entry name" value="RIBOKINASE"/>
</dbReference>
<keyword evidence="11 12" id="KW-0119">Carbohydrate metabolism</keyword>
<dbReference type="PANTHER" id="PTHR10584:SF166">
    <property type="entry name" value="RIBOKINASE"/>
    <property type="match status" value="1"/>
</dbReference>
<dbReference type="GO" id="GO:0019303">
    <property type="term" value="P:D-ribose catabolic process"/>
    <property type="evidence" value="ECO:0007669"/>
    <property type="project" value="UniProtKB-UniRule"/>
</dbReference>
<evidence type="ECO:0000313" key="14">
    <source>
        <dbReference type="EMBL" id="NYE08477.1"/>
    </source>
</evidence>
<dbReference type="GO" id="GO:0005524">
    <property type="term" value="F:ATP binding"/>
    <property type="evidence" value="ECO:0007669"/>
    <property type="project" value="UniProtKB-UniRule"/>
</dbReference>
<dbReference type="PROSITE" id="PS00583">
    <property type="entry name" value="PFKB_KINASES_1"/>
    <property type="match status" value="1"/>
</dbReference>
<feature type="binding site" evidence="12">
    <location>
        <begin position="13"/>
        <end position="15"/>
    </location>
    <ligand>
        <name>substrate</name>
    </ligand>
</feature>
<evidence type="ECO:0000256" key="12">
    <source>
        <dbReference type="HAMAP-Rule" id="MF_01987"/>
    </source>
</evidence>
<name>A0A852TLT6_9BACI</name>
<evidence type="ECO:0000256" key="6">
    <source>
        <dbReference type="ARBA" id="ARBA00022741"/>
    </source>
</evidence>
<evidence type="ECO:0000256" key="4">
    <source>
        <dbReference type="ARBA" id="ARBA00022679"/>
    </source>
</evidence>
<comment type="catalytic activity">
    <reaction evidence="12">
        <text>D-ribose + ATP = D-ribose 5-phosphate + ADP + H(+)</text>
        <dbReference type="Rhea" id="RHEA:13697"/>
        <dbReference type="ChEBI" id="CHEBI:15378"/>
        <dbReference type="ChEBI" id="CHEBI:30616"/>
        <dbReference type="ChEBI" id="CHEBI:47013"/>
        <dbReference type="ChEBI" id="CHEBI:78346"/>
        <dbReference type="ChEBI" id="CHEBI:456216"/>
        <dbReference type="EC" id="2.7.1.15"/>
    </reaction>
</comment>
<dbReference type="InterPro" id="IPR029056">
    <property type="entry name" value="Ribokinase-like"/>
</dbReference>
<keyword evidence="4 12" id="KW-0808">Transferase</keyword>
<evidence type="ECO:0000256" key="5">
    <source>
        <dbReference type="ARBA" id="ARBA00022723"/>
    </source>
</evidence>
<dbReference type="GO" id="GO:0005737">
    <property type="term" value="C:cytoplasm"/>
    <property type="evidence" value="ECO:0007669"/>
    <property type="project" value="UniProtKB-SubCell"/>
</dbReference>
<evidence type="ECO:0000256" key="7">
    <source>
        <dbReference type="ARBA" id="ARBA00022777"/>
    </source>
</evidence>
<evidence type="ECO:0000313" key="15">
    <source>
        <dbReference type="Proteomes" id="UP000548423"/>
    </source>
</evidence>
<feature type="binding site" evidence="12">
    <location>
        <position position="286"/>
    </location>
    <ligand>
        <name>K(+)</name>
        <dbReference type="ChEBI" id="CHEBI:29103"/>
    </ligand>
</feature>
<dbReference type="HAMAP" id="MF_01987">
    <property type="entry name" value="Ribokinase"/>
    <property type="match status" value="1"/>
</dbReference>
<dbReference type="InterPro" id="IPR011877">
    <property type="entry name" value="Ribokinase"/>
</dbReference>
<keyword evidence="8 12" id="KW-0067">ATP-binding</keyword>
<dbReference type="InterPro" id="IPR002139">
    <property type="entry name" value="Ribo/fructo_kinase"/>
</dbReference>
<feature type="active site" description="Proton acceptor" evidence="12">
    <location>
        <position position="253"/>
    </location>
</feature>
<dbReference type="Gene3D" id="3.40.1190.20">
    <property type="match status" value="1"/>
</dbReference>
<dbReference type="GO" id="GO:0046872">
    <property type="term" value="F:metal ion binding"/>
    <property type="evidence" value="ECO:0007669"/>
    <property type="project" value="UniProtKB-KW"/>
</dbReference>
<organism evidence="14 15">
    <name type="scientific">Neobacillus niacini</name>
    <dbReference type="NCBI Taxonomy" id="86668"/>
    <lineage>
        <taxon>Bacteria</taxon>
        <taxon>Bacillati</taxon>
        <taxon>Bacillota</taxon>
        <taxon>Bacilli</taxon>
        <taxon>Bacillales</taxon>
        <taxon>Bacillaceae</taxon>
        <taxon>Neobacillus</taxon>
    </lineage>
</organism>
<dbReference type="UniPathway" id="UPA00916">
    <property type="reaction ID" value="UER00889"/>
</dbReference>
<dbReference type="PANTHER" id="PTHR10584">
    <property type="entry name" value="SUGAR KINASE"/>
    <property type="match status" value="1"/>
</dbReference>
<sequence>MENNKVAVIGSLNYDIVLKQERLAEIGETITVDGVSFCGGGKGANQAVQCAKLGLETYMVGRVGNDHFGTILIDSLKKYNVKTDYIGLADTHTGLGIVNSFPDGRLLSTISTGANYSLTVEDIDRAESIIKKSQIVILQLEIPRDVVEYSIKLAKKHNCYVIVNAAPSYNLSEDVMELIDCLVVNESEASFYAGREICTVEDALQCCDSLFKQIGELLIITLGEKGSLLYEGTNTFCISPEKVNVVETTGAGDSYIGAITYGLINGLSKEEMGKFASKVSSKTVTKIGGQDAMPHLEEVLASFDV</sequence>
<dbReference type="GO" id="GO:0004747">
    <property type="term" value="F:ribokinase activity"/>
    <property type="evidence" value="ECO:0007669"/>
    <property type="project" value="UniProtKB-UniRule"/>
</dbReference>
<feature type="binding site" evidence="12">
    <location>
        <begin position="221"/>
        <end position="226"/>
    </location>
    <ligand>
        <name>ATP</name>
        <dbReference type="ChEBI" id="CHEBI:30616"/>
    </ligand>
</feature>
<feature type="binding site" evidence="12">
    <location>
        <position position="283"/>
    </location>
    <ligand>
        <name>K(+)</name>
        <dbReference type="ChEBI" id="CHEBI:29103"/>
    </ligand>
</feature>
<evidence type="ECO:0000256" key="1">
    <source>
        <dbReference type="ARBA" id="ARBA00005380"/>
    </source>
</evidence>
<accession>A0A852TLT6</accession>
<evidence type="ECO:0000256" key="8">
    <source>
        <dbReference type="ARBA" id="ARBA00022840"/>
    </source>
</evidence>
<dbReference type="Pfam" id="PF00294">
    <property type="entry name" value="PfkB"/>
    <property type="match status" value="1"/>
</dbReference>
<feature type="binding site" evidence="12">
    <location>
        <begin position="252"/>
        <end position="253"/>
    </location>
    <ligand>
        <name>ATP</name>
        <dbReference type="ChEBI" id="CHEBI:30616"/>
    </ligand>
</feature>
<comment type="subcellular location">
    <subcellularLocation>
        <location evidence="12">Cytoplasm</location>
    </subcellularLocation>
</comment>
<keyword evidence="9 12" id="KW-0460">Magnesium</keyword>
<dbReference type="SUPFAM" id="SSF53613">
    <property type="entry name" value="Ribokinase-like"/>
    <property type="match status" value="1"/>
</dbReference>
<feature type="binding site" evidence="12">
    <location>
        <position position="185"/>
    </location>
    <ligand>
        <name>ATP</name>
        <dbReference type="ChEBI" id="CHEBI:30616"/>
    </ligand>
</feature>
<keyword evidence="5 12" id="KW-0479">Metal-binding</keyword>
<comment type="caution">
    <text evidence="12">Lacks conserved residue(s) required for the propagation of feature annotation.</text>
</comment>
<comment type="similarity">
    <text evidence="1">Belongs to the carbohydrate kinase pfkB family.</text>
</comment>
<dbReference type="AlphaFoldDB" id="A0A852TLT6"/>
<evidence type="ECO:0000256" key="9">
    <source>
        <dbReference type="ARBA" id="ARBA00022842"/>
    </source>
</evidence>
<feature type="binding site" evidence="12">
    <location>
        <position position="288"/>
    </location>
    <ligand>
        <name>K(+)</name>
        <dbReference type="ChEBI" id="CHEBI:29103"/>
    </ligand>
</feature>
<comment type="cofactor">
    <cofactor evidence="12">
        <name>Mg(2+)</name>
        <dbReference type="ChEBI" id="CHEBI:18420"/>
    </cofactor>
    <text evidence="12">Requires a divalent cation, most likely magnesium in vivo, as an electrophilic catalyst to aid phosphoryl group transfer. It is the chelate of the metal and the nucleotide that is the actual substrate.</text>
</comment>
<reference evidence="15" key="1">
    <citation type="submission" date="2020-07" db="EMBL/GenBank/DDBJ databases">
        <authorList>
            <person name="Partida-Martinez L."/>
            <person name="Huntemann M."/>
            <person name="Clum A."/>
            <person name="Wang J."/>
            <person name="Palaniappan K."/>
            <person name="Ritter S."/>
            <person name="Chen I.-M."/>
            <person name="Stamatis D."/>
            <person name="Reddy T."/>
            <person name="O'Malley R."/>
            <person name="Daum C."/>
            <person name="Shapiro N."/>
            <person name="Ivanova N."/>
            <person name="Kyrpides N."/>
            <person name="Woyke T."/>
        </authorList>
    </citation>
    <scope>NUCLEOTIDE SEQUENCE [LARGE SCALE GENOMIC DNA]</scope>
    <source>
        <strain evidence="15">AT2.8</strain>
    </source>
</reference>
<evidence type="ECO:0000256" key="3">
    <source>
        <dbReference type="ARBA" id="ARBA00016943"/>
    </source>
</evidence>
<feature type="domain" description="Carbohydrate kinase PfkB" evidence="13">
    <location>
        <begin position="4"/>
        <end position="295"/>
    </location>
</feature>
<feature type="binding site" evidence="12">
    <location>
        <position position="253"/>
    </location>
    <ligand>
        <name>substrate</name>
    </ligand>
</feature>
<feature type="binding site" evidence="12">
    <location>
        <position position="141"/>
    </location>
    <ligand>
        <name>substrate</name>
    </ligand>
</feature>
<comment type="pathway">
    <text evidence="12">Carbohydrate metabolism; D-ribose degradation; D-ribose 5-phosphate from beta-D-ribopyranose: step 2/2.</text>
</comment>
<keyword evidence="10 12" id="KW-0630">Potassium</keyword>
<protein>
    <recommendedName>
        <fullName evidence="3 12">Ribokinase</fullName>
        <shortName evidence="12">RK</shortName>
        <ecNumber evidence="2 12">2.7.1.15</ecNumber>
    </recommendedName>
</protein>
<evidence type="ECO:0000256" key="11">
    <source>
        <dbReference type="ARBA" id="ARBA00023277"/>
    </source>
</evidence>
<comment type="activity regulation">
    <text evidence="12">Activated by a monovalent cation that binds near, but not in, the active site. The most likely occupant of the site in vivo is potassium. Ion binding induces a conformational change that may alter substrate affinity.</text>
</comment>
<dbReference type="Proteomes" id="UP000548423">
    <property type="component" value="Unassembled WGS sequence"/>
</dbReference>
<comment type="function">
    <text evidence="12">Catalyzes the phosphorylation of ribose at O-5 in a reaction requiring ATP and magnesium. The resulting D-ribose-5-phosphate can then be used either for sythesis of nucleotides, histidine, and tryptophan, or as a component of the pentose phosphate pathway.</text>
</comment>
<feature type="binding site" evidence="12">
    <location>
        <position position="249"/>
    </location>
    <ligand>
        <name>K(+)</name>
        <dbReference type="ChEBI" id="CHEBI:29103"/>
    </ligand>
</feature>
<evidence type="ECO:0000256" key="2">
    <source>
        <dbReference type="ARBA" id="ARBA00012035"/>
    </source>
</evidence>
<dbReference type="InterPro" id="IPR002173">
    <property type="entry name" value="Carboh/pur_kinase_PfkB_CS"/>
</dbReference>
<comment type="subunit">
    <text evidence="12">Homodimer.</text>
</comment>
<keyword evidence="12" id="KW-0963">Cytoplasm</keyword>
<dbReference type="EC" id="2.7.1.15" evidence="2 12"/>
<comment type="similarity">
    <text evidence="12">Belongs to the carbohydrate kinase PfkB family. Ribokinase subfamily.</text>
</comment>
<dbReference type="InterPro" id="IPR011611">
    <property type="entry name" value="PfkB_dom"/>
</dbReference>
<feature type="binding site" evidence="12">
    <location>
        <begin position="41"/>
        <end position="45"/>
    </location>
    <ligand>
        <name>substrate</name>
    </ligand>
</feature>
<comment type="caution">
    <text evidence="14">The sequence shown here is derived from an EMBL/GenBank/DDBJ whole genome shotgun (WGS) entry which is preliminary data.</text>
</comment>
<evidence type="ECO:0000256" key="10">
    <source>
        <dbReference type="ARBA" id="ARBA00022958"/>
    </source>
</evidence>